<organism evidence="3 4">
    <name type="scientific">Alishewanella jeotgali KCTC 22429</name>
    <dbReference type="NCBI Taxonomy" id="1129374"/>
    <lineage>
        <taxon>Bacteria</taxon>
        <taxon>Pseudomonadati</taxon>
        <taxon>Pseudomonadota</taxon>
        <taxon>Gammaproteobacteria</taxon>
        <taxon>Alteromonadales</taxon>
        <taxon>Alteromonadaceae</taxon>
        <taxon>Alishewanella</taxon>
    </lineage>
</organism>
<dbReference type="RefSeq" id="WP_008949109.1">
    <property type="nucleotide sequence ID" value="NZ_AHTH01000001.1"/>
</dbReference>
<keyword evidence="4" id="KW-1185">Reference proteome</keyword>
<proteinExistence type="predicted"/>
<feature type="transmembrane region" description="Helical" evidence="1">
    <location>
        <begin position="133"/>
        <end position="153"/>
    </location>
</feature>
<protein>
    <recommendedName>
        <fullName evidence="2">Putative zinc-ribbon domain-containing protein</fullName>
    </recommendedName>
</protein>
<dbReference type="Proteomes" id="UP000012046">
    <property type="component" value="Unassembled WGS sequence"/>
</dbReference>
<evidence type="ECO:0000313" key="4">
    <source>
        <dbReference type="Proteomes" id="UP000012046"/>
    </source>
</evidence>
<dbReference type="Pfam" id="PF13248">
    <property type="entry name" value="Zn_ribbon_3"/>
    <property type="match status" value="1"/>
</dbReference>
<gene>
    <name evidence="3" type="ORF">AJE_00080</name>
</gene>
<evidence type="ECO:0000259" key="2">
    <source>
        <dbReference type="Pfam" id="PF13248"/>
    </source>
</evidence>
<feature type="domain" description="Putative zinc-ribbon" evidence="2">
    <location>
        <begin position="66"/>
        <end position="88"/>
    </location>
</feature>
<keyword evidence="1" id="KW-0812">Transmembrane</keyword>
<dbReference type="InterPro" id="IPR059113">
    <property type="entry name" value="Znf_ribbon"/>
</dbReference>
<keyword evidence="1" id="KW-0472">Membrane</keyword>
<comment type="caution">
    <text evidence="3">The sequence shown here is derived from an EMBL/GenBank/DDBJ whole genome shotgun (WGS) entry which is preliminary data.</text>
</comment>
<evidence type="ECO:0000313" key="3">
    <source>
        <dbReference type="EMBL" id="EHR42716.1"/>
    </source>
</evidence>
<dbReference type="STRING" id="1129374.AJE_00080"/>
<dbReference type="AlphaFoldDB" id="H3Z9L5"/>
<feature type="transmembrane region" description="Helical" evidence="1">
    <location>
        <begin position="106"/>
        <end position="127"/>
    </location>
</feature>
<evidence type="ECO:0000256" key="1">
    <source>
        <dbReference type="SAM" id="Phobius"/>
    </source>
</evidence>
<name>H3Z9L5_9ALTE</name>
<accession>H3Z9L5</accession>
<keyword evidence="1" id="KW-1133">Transmembrane helix</keyword>
<reference evidence="3 4" key="1">
    <citation type="journal article" date="2012" name="J. Bacteriol.">
        <title>Genome Sequence of Extracellular-Protease-Producing Alishewanella jeotgali Isolated from Traditional Korean Fermented Seafood.</title>
        <authorList>
            <person name="Jung J."/>
            <person name="Chun J."/>
            <person name="Park W."/>
        </authorList>
    </citation>
    <scope>NUCLEOTIDE SEQUENCE [LARGE SCALE GENOMIC DNA]</scope>
    <source>
        <strain evidence="3 4">KCTC 22429</strain>
    </source>
</reference>
<dbReference type="EMBL" id="AHTH01000001">
    <property type="protein sequence ID" value="EHR42716.1"/>
    <property type="molecule type" value="Genomic_DNA"/>
</dbReference>
<sequence length="154" mass="16624">MSSNYETPEEKIKRLMAESIRKSTKLDTDDRQASIHTGNGSFVNYATHGSTIINGPSPKNLTSPSLISCPDCGNTVSKRSEACPHCGLNVKEHFVRLHREQARGRLVKGALIGVSIAAVGYAAVHYLPDRLSFIGLPMMLIGLFLAAAMLNAAE</sequence>
<dbReference type="PATRIC" id="fig|1129374.4.peg.16"/>